<dbReference type="GeneID" id="41718687"/>
<name>A0A510E5P9_9CREN</name>
<dbReference type="SMART" id="SM00471">
    <property type="entry name" value="HDc"/>
    <property type="match status" value="1"/>
</dbReference>
<dbReference type="Gene3D" id="1.10.3210.10">
    <property type="entry name" value="Hypothetical protein af1432"/>
    <property type="match status" value="1"/>
</dbReference>
<dbReference type="GO" id="GO:0008832">
    <property type="term" value="F:dGTPase activity"/>
    <property type="evidence" value="ECO:0007669"/>
    <property type="project" value="TreeGrafter"/>
</dbReference>
<dbReference type="Proteomes" id="UP000325030">
    <property type="component" value="Chromosome"/>
</dbReference>
<dbReference type="Pfam" id="PF01966">
    <property type="entry name" value="HD"/>
    <property type="match status" value="1"/>
</dbReference>
<accession>A0A510E5P9</accession>
<dbReference type="PANTHER" id="PTHR11373">
    <property type="entry name" value="DEOXYNUCLEOSIDE TRIPHOSPHATE TRIPHOSPHOHYDROLASE"/>
    <property type="match status" value="1"/>
</dbReference>
<dbReference type="SUPFAM" id="SSF109604">
    <property type="entry name" value="HD-domain/PDEase-like"/>
    <property type="match status" value="1"/>
</dbReference>
<protein>
    <recommendedName>
        <fullName evidence="1">HD domain-containing protein</fullName>
    </recommendedName>
</protein>
<dbReference type="RefSeq" id="WP_149565012.1">
    <property type="nucleotide sequence ID" value="NZ_AP018930.1"/>
</dbReference>
<dbReference type="InterPro" id="IPR050135">
    <property type="entry name" value="dGTPase-like"/>
</dbReference>
<dbReference type="PROSITE" id="PS51831">
    <property type="entry name" value="HD"/>
    <property type="match status" value="1"/>
</dbReference>
<proteinExistence type="predicted"/>
<evidence type="ECO:0000259" key="1">
    <source>
        <dbReference type="PROSITE" id="PS51831"/>
    </source>
</evidence>
<organism evidence="2 3">
    <name type="scientific">Sulfuracidifex tepidarius</name>
    <dbReference type="NCBI Taxonomy" id="1294262"/>
    <lineage>
        <taxon>Archaea</taxon>
        <taxon>Thermoproteota</taxon>
        <taxon>Thermoprotei</taxon>
        <taxon>Sulfolobales</taxon>
        <taxon>Sulfolobaceae</taxon>
        <taxon>Sulfuracidifex</taxon>
    </lineage>
</organism>
<dbReference type="Pfam" id="PF19276">
    <property type="entry name" value="HD_assoc_2"/>
    <property type="match status" value="1"/>
</dbReference>
<gene>
    <name evidence="2" type="ORF">IC007_2384</name>
</gene>
<dbReference type="CDD" id="cd00077">
    <property type="entry name" value="HDc"/>
    <property type="match status" value="1"/>
</dbReference>
<feature type="domain" description="HD" evidence="1">
    <location>
        <begin position="53"/>
        <end position="188"/>
    </location>
</feature>
<dbReference type="GO" id="GO:0006203">
    <property type="term" value="P:dGTP catabolic process"/>
    <property type="evidence" value="ECO:0007669"/>
    <property type="project" value="TreeGrafter"/>
</dbReference>
<dbReference type="EMBL" id="AP018930">
    <property type="protein sequence ID" value="BBG27829.1"/>
    <property type="molecule type" value="Genomic_DNA"/>
</dbReference>
<reference evidence="3" key="1">
    <citation type="submission" date="2018-09" db="EMBL/GenBank/DDBJ databases">
        <title>Complete Genome Sequencing of Sulfolobus sp. JCM 16834.</title>
        <authorList>
            <person name="Kato S."/>
            <person name="Itoh T."/>
            <person name="Ohkuma M."/>
        </authorList>
    </citation>
    <scope>NUCLEOTIDE SEQUENCE [LARGE SCALE GENOMIC DNA]</scope>
    <source>
        <strain evidence="3">IC-007</strain>
    </source>
</reference>
<dbReference type="InterPro" id="IPR003607">
    <property type="entry name" value="HD/PDEase_dom"/>
</dbReference>
<dbReference type="InterPro" id="IPR006674">
    <property type="entry name" value="HD_domain"/>
</dbReference>
<sequence>MSDVKTVKYIRDPIHGIVRIDKDLIDNPFFQRLRYVVQNGMAYMVFPSMRHSRFEHSLGTYHVASMMLDKVHGLSLGNDEKERVKRLALYHDIGHFPFSHTFEYAAKVLEYLNPGVYHTLVSLVGQREKLQTKLHEVMGMRILRELGEKELSDFMSKVYSKSEPKDDLTKVGKLIVNSDLDADRLDYLQRDSYYSGAKFGLIDPERLINTMDVTVNADSITGYMFPSKAIDDLEHFFLARFHMYSSVYNHPVIEIYNTVMAYFIAFALSNSWLTLPSDLKDFLNFTDDSVTHVLRGMRGDKDFSHFYDALVCRRRYKRASLEGSQARYFMKAIAQKGHEKELYQRLLEFKGKVVLDYVEIKTETGNILIKRSFGKKEAPRSLSDEESVVIPPERDKVYIGTYDDESAHEISEYFKEEFDVVLRFKS</sequence>
<evidence type="ECO:0000313" key="3">
    <source>
        <dbReference type="Proteomes" id="UP000325030"/>
    </source>
</evidence>
<evidence type="ECO:0000313" key="2">
    <source>
        <dbReference type="EMBL" id="BBG27829.1"/>
    </source>
</evidence>
<dbReference type="AlphaFoldDB" id="A0A510E5P9"/>
<dbReference type="InterPro" id="IPR045509">
    <property type="entry name" value="HD_assoc_2"/>
</dbReference>
<dbReference type="PANTHER" id="PTHR11373:SF4">
    <property type="entry name" value="DEOXYNUCLEOSIDE TRIPHOSPHATE TRIPHOSPHOHYDROLASE SAMHD1"/>
    <property type="match status" value="1"/>
</dbReference>